<reference evidence="3" key="3">
    <citation type="submission" date="2025-04" db="UniProtKB">
        <authorList>
            <consortium name="RefSeq"/>
        </authorList>
    </citation>
    <scope>IDENTIFICATION</scope>
    <source>
        <strain evidence="3">CBS 781.70</strain>
    </source>
</reference>
<gene>
    <name evidence="1 3" type="ORF">P152DRAFT_183180</name>
</gene>
<evidence type="ECO:0000313" key="1">
    <source>
        <dbReference type="EMBL" id="KAF1815366.1"/>
    </source>
</evidence>
<evidence type="ECO:0000313" key="2">
    <source>
        <dbReference type="Proteomes" id="UP000504638"/>
    </source>
</evidence>
<protein>
    <submittedName>
        <fullName evidence="1 3">Uncharacterized protein</fullName>
    </submittedName>
</protein>
<accession>A0A6G1GBP5</accession>
<name>A0A6G1GBP5_9PEZI</name>
<proteinExistence type="predicted"/>
<dbReference type="RefSeq" id="XP_033536997.1">
    <property type="nucleotide sequence ID" value="XM_033674186.1"/>
</dbReference>
<keyword evidence="2" id="KW-1185">Reference proteome</keyword>
<dbReference type="EMBL" id="ML975151">
    <property type="protein sequence ID" value="KAF1815366.1"/>
    <property type="molecule type" value="Genomic_DNA"/>
</dbReference>
<dbReference type="AlphaFoldDB" id="A0A6G1GBP5"/>
<evidence type="ECO:0000313" key="3">
    <source>
        <dbReference type="RefSeq" id="XP_033536997.1"/>
    </source>
</evidence>
<sequence>MGSLECRQCRSKVTHGVAALWERSPRTVKIYCDGTWMAAALAESTDFTGFPYLQVLPLLNRVYQDEGLSAYIYQSGGVDGPWETAKIEWISCFKWQLVSGDLVSLLLRSVLWVSAVASSIDVGIGSSRCLLKELGISCWNAGVLDQVWSSCSSHGCQVLS</sequence>
<dbReference type="GeneID" id="54414756"/>
<reference evidence="3" key="2">
    <citation type="submission" date="2020-04" db="EMBL/GenBank/DDBJ databases">
        <authorList>
            <consortium name="NCBI Genome Project"/>
        </authorList>
    </citation>
    <scope>NUCLEOTIDE SEQUENCE</scope>
    <source>
        <strain evidence="3">CBS 781.70</strain>
    </source>
</reference>
<dbReference type="Proteomes" id="UP000504638">
    <property type="component" value="Unplaced"/>
</dbReference>
<organism evidence="1">
    <name type="scientific">Eremomyces bilateralis CBS 781.70</name>
    <dbReference type="NCBI Taxonomy" id="1392243"/>
    <lineage>
        <taxon>Eukaryota</taxon>
        <taxon>Fungi</taxon>
        <taxon>Dikarya</taxon>
        <taxon>Ascomycota</taxon>
        <taxon>Pezizomycotina</taxon>
        <taxon>Dothideomycetes</taxon>
        <taxon>Dothideomycetes incertae sedis</taxon>
        <taxon>Eremomycetales</taxon>
        <taxon>Eremomycetaceae</taxon>
        <taxon>Eremomyces</taxon>
    </lineage>
</organism>
<reference evidence="1 3" key="1">
    <citation type="submission" date="2020-01" db="EMBL/GenBank/DDBJ databases">
        <authorList>
            <consortium name="DOE Joint Genome Institute"/>
            <person name="Haridas S."/>
            <person name="Albert R."/>
            <person name="Binder M."/>
            <person name="Bloem J."/>
            <person name="Labutti K."/>
            <person name="Salamov A."/>
            <person name="Andreopoulos B."/>
            <person name="Baker S.E."/>
            <person name="Barry K."/>
            <person name="Bills G."/>
            <person name="Bluhm B.H."/>
            <person name="Cannon C."/>
            <person name="Castanera R."/>
            <person name="Culley D.E."/>
            <person name="Daum C."/>
            <person name="Ezra D."/>
            <person name="Gonzalez J.B."/>
            <person name="Henrissat B."/>
            <person name="Kuo A."/>
            <person name="Liang C."/>
            <person name="Lipzen A."/>
            <person name="Lutzoni F."/>
            <person name="Magnuson J."/>
            <person name="Mondo S."/>
            <person name="Nolan M."/>
            <person name="Ohm R."/>
            <person name="Pangilinan J."/>
            <person name="Park H.-J."/>
            <person name="Ramirez L."/>
            <person name="Alfaro M."/>
            <person name="Sun H."/>
            <person name="Tritt A."/>
            <person name="Yoshinaga Y."/>
            <person name="Zwiers L.-H."/>
            <person name="Turgeon B.G."/>
            <person name="Goodwin S.B."/>
            <person name="Spatafora J.W."/>
            <person name="Crous P.W."/>
            <person name="Grigoriev I.V."/>
        </authorList>
    </citation>
    <scope>NUCLEOTIDE SEQUENCE</scope>
    <source>
        <strain evidence="1 3">CBS 781.70</strain>
    </source>
</reference>